<dbReference type="Proteomes" id="UP000299102">
    <property type="component" value="Unassembled WGS sequence"/>
</dbReference>
<dbReference type="EMBL" id="BGZK01001694">
    <property type="protein sequence ID" value="GBP84706.1"/>
    <property type="molecule type" value="Genomic_DNA"/>
</dbReference>
<dbReference type="OrthoDB" id="425681at2759"/>
<comment type="caution">
    <text evidence="1">The sequence shown here is derived from an EMBL/GenBank/DDBJ whole genome shotgun (WGS) entry which is preliminary data.</text>
</comment>
<organism evidence="1 2">
    <name type="scientific">Eumeta variegata</name>
    <name type="common">Bagworm moth</name>
    <name type="synonym">Eumeta japonica</name>
    <dbReference type="NCBI Taxonomy" id="151549"/>
    <lineage>
        <taxon>Eukaryota</taxon>
        <taxon>Metazoa</taxon>
        <taxon>Ecdysozoa</taxon>
        <taxon>Arthropoda</taxon>
        <taxon>Hexapoda</taxon>
        <taxon>Insecta</taxon>
        <taxon>Pterygota</taxon>
        <taxon>Neoptera</taxon>
        <taxon>Endopterygota</taxon>
        <taxon>Lepidoptera</taxon>
        <taxon>Glossata</taxon>
        <taxon>Ditrysia</taxon>
        <taxon>Tineoidea</taxon>
        <taxon>Psychidae</taxon>
        <taxon>Oiketicinae</taxon>
        <taxon>Eumeta</taxon>
    </lineage>
</organism>
<protein>
    <submittedName>
        <fullName evidence="1">Uncharacterized protein</fullName>
    </submittedName>
</protein>
<proteinExistence type="predicted"/>
<name>A0A4C1Z805_EUMVA</name>
<evidence type="ECO:0000313" key="2">
    <source>
        <dbReference type="Proteomes" id="UP000299102"/>
    </source>
</evidence>
<keyword evidence="2" id="KW-1185">Reference proteome</keyword>
<evidence type="ECO:0000313" key="1">
    <source>
        <dbReference type="EMBL" id="GBP84706.1"/>
    </source>
</evidence>
<reference evidence="1 2" key="1">
    <citation type="journal article" date="2019" name="Commun. Biol.">
        <title>The bagworm genome reveals a unique fibroin gene that provides high tensile strength.</title>
        <authorList>
            <person name="Kono N."/>
            <person name="Nakamura H."/>
            <person name="Ohtoshi R."/>
            <person name="Tomita M."/>
            <person name="Numata K."/>
            <person name="Arakawa K."/>
        </authorList>
    </citation>
    <scope>NUCLEOTIDE SEQUENCE [LARGE SCALE GENOMIC DNA]</scope>
</reference>
<gene>
    <name evidence="1" type="ORF">EVAR_32332_1</name>
</gene>
<sequence>MNDSVKKRGKKVNFGKTKLMVFEKGENTTEGDILIEIEKIEQVKQFVYQGSLFVNDGEHDRDIERKVNGVLLVIMHNRSVSRQARSAIQNGVLIPMLCMVVKAGHGRRKMKVRFIHWRCDRCIVFVECPQKIDERTVMLKSGVV</sequence>
<dbReference type="AlphaFoldDB" id="A0A4C1Z805"/>
<accession>A0A4C1Z805</accession>